<dbReference type="AlphaFoldDB" id="A0A7G9GDT1"/>
<dbReference type="InterPro" id="IPR029062">
    <property type="entry name" value="Class_I_gatase-like"/>
</dbReference>
<protein>
    <submittedName>
        <fullName evidence="2">DJ-1/PfpI family protein</fullName>
    </submittedName>
</protein>
<keyword evidence="3" id="KW-1185">Reference proteome</keyword>
<name>A0A7G9GDT1_9FIRM</name>
<dbReference type="Gene3D" id="3.40.50.880">
    <property type="match status" value="1"/>
</dbReference>
<evidence type="ECO:0000259" key="1">
    <source>
        <dbReference type="Pfam" id="PF01965"/>
    </source>
</evidence>
<dbReference type="Pfam" id="PF01965">
    <property type="entry name" value="DJ-1_PfpI"/>
    <property type="match status" value="1"/>
</dbReference>
<sequence>MNVNIFLYDDFETLDAFAPVSVFGQRPDYFHINYVSMYGDIVNSSQGVKVWTEAASEVLLKDILVIPGGRGAKRLITHDEILTGFLKKAAESVNYCLMVGSGAGIIAQTGQLFHRHVADFEMAENWKRMFTAGISWIPDVKWVADGKFYSSSNSAAAFNMSLGVVTELLDPDLSDEIARKLGYSWDIEEDGYY</sequence>
<reference evidence="2 3" key="1">
    <citation type="submission" date="2020-08" db="EMBL/GenBank/DDBJ databases">
        <authorList>
            <person name="Liu C."/>
            <person name="Sun Q."/>
        </authorList>
    </citation>
    <scope>NUCLEOTIDE SEQUENCE [LARGE SCALE GENOMIC DNA]</scope>
    <source>
        <strain evidence="2 3">NSJ-29</strain>
    </source>
</reference>
<dbReference type="RefSeq" id="WP_118646107.1">
    <property type="nucleotide sequence ID" value="NZ_CP060635.1"/>
</dbReference>
<dbReference type="InterPro" id="IPR052158">
    <property type="entry name" value="INH-QAR"/>
</dbReference>
<dbReference type="PANTHER" id="PTHR43130:SF15">
    <property type="entry name" value="THIJ_PFPI FAMILY PROTEIN (AFU_ORTHOLOGUE AFUA_5G14240)"/>
    <property type="match status" value="1"/>
</dbReference>
<dbReference type="Proteomes" id="UP000515860">
    <property type="component" value="Chromosome"/>
</dbReference>
<dbReference type="PANTHER" id="PTHR43130">
    <property type="entry name" value="ARAC-FAMILY TRANSCRIPTIONAL REGULATOR"/>
    <property type="match status" value="1"/>
</dbReference>
<proteinExistence type="predicted"/>
<dbReference type="SUPFAM" id="SSF52317">
    <property type="entry name" value="Class I glutamine amidotransferase-like"/>
    <property type="match status" value="1"/>
</dbReference>
<feature type="domain" description="DJ-1/PfpI" evidence="1">
    <location>
        <begin position="2"/>
        <end position="165"/>
    </location>
</feature>
<evidence type="ECO:0000313" key="2">
    <source>
        <dbReference type="EMBL" id="QNM08963.1"/>
    </source>
</evidence>
<evidence type="ECO:0000313" key="3">
    <source>
        <dbReference type="Proteomes" id="UP000515860"/>
    </source>
</evidence>
<gene>
    <name evidence="2" type="ORF">H9Q79_01275</name>
</gene>
<accession>A0A7G9GDT1</accession>
<dbReference type="KEGG" id="whj:H9Q79_01275"/>
<dbReference type="InterPro" id="IPR002818">
    <property type="entry name" value="DJ-1/PfpI"/>
</dbReference>
<dbReference type="EMBL" id="CP060635">
    <property type="protein sequence ID" value="QNM08963.1"/>
    <property type="molecule type" value="Genomic_DNA"/>
</dbReference>
<organism evidence="2 3">
    <name type="scientific">Wansuia hejianensis</name>
    <dbReference type="NCBI Taxonomy" id="2763667"/>
    <lineage>
        <taxon>Bacteria</taxon>
        <taxon>Bacillati</taxon>
        <taxon>Bacillota</taxon>
        <taxon>Clostridia</taxon>
        <taxon>Lachnospirales</taxon>
        <taxon>Lachnospiraceae</taxon>
        <taxon>Wansuia</taxon>
    </lineage>
</organism>